<dbReference type="AlphaFoldDB" id="A0AAN7WEM5"/>
<reference evidence="2" key="1">
    <citation type="submission" date="2023-08" db="EMBL/GenBank/DDBJ databases">
        <title>Black Yeasts Isolated from many extreme environments.</title>
        <authorList>
            <person name="Coleine C."/>
            <person name="Stajich J.E."/>
            <person name="Selbmann L."/>
        </authorList>
    </citation>
    <scope>NUCLEOTIDE SEQUENCE</scope>
    <source>
        <strain evidence="2">CCFEE 5810</strain>
    </source>
</reference>
<feature type="domain" description="Heterokaryon incompatibility" evidence="1">
    <location>
        <begin position="87"/>
        <end position="245"/>
    </location>
</feature>
<name>A0AAN7WEM5_9PEZI</name>
<protein>
    <recommendedName>
        <fullName evidence="1">Heterokaryon incompatibility domain-containing protein</fullName>
    </recommendedName>
</protein>
<proteinExistence type="predicted"/>
<dbReference type="InterPro" id="IPR010730">
    <property type="entry name" value="HET"/>
</dbReference>
<dbReference type="Pfam" id="PF06985">
    <property type="entry name" value="HET"/>
    <property type="match status" value="1"/>
</dbReference>
<gene>
    <name evidence="2" type="ORF">LTR97_007477</name>
</gene>
<dbReference type="InterPro" id="IPR052895">
    <property type="entry name" value="HetReg/Transcr_Mod"/>
</dbReference>
<dbReference type="PANTHER" id="PTHR24148:SF73">
    <property type="entry name" value="HET DOMAIN PROTEIN (AFU_ORTHOLOGUE AFUA_8G01020)"/>
    <property type="match status" value="1"/>
</dbReference>
<organism evidence="2 3">
    <name type="scientific">Elasticomyces elasticus</name>
    <dbReference type="NCBI Taxonomy" id="574655"/>
    <lineage>
        <taxon>Eukaryota</taxon>
        <taxon>Fungi</taxon>
        <taxon>Dikarya</taxon>
        <taxon>Ascomycota</taxon>
        <taxon>Pezizomycotina</taxon>
        <taxon>Dothideomycetes</taxon>
        <taxon>Dothideomycetidae</taxon>
        <taxon>Mycosphaerellales</taxon>
        <taxon>Teratosphaeriaceae</taxon>
        <taxon>Elasticomyces</taxon>
    </lineage>
</organism>
<evidence type="ECO:0000259" key="1">
    <source>
        <dbReference type="Pfam" id="PF06985"/>
    </source>
</evidence>
<evidence type="ECO:0000313" key="2">
    <source>
        <dbReference type="EMBL" id="KAK5697340.1"/>
    </source>
</evidence>
<dbReference type="PANTHER" id="PTHR24148">
    <property type="entry name" value="ANKYRIN REPEAT DOMAIN-CONTAINING PROTEIN 39 HOMOLOG-RELATED"/>
    <property type="match status" value="1"/>
</dbReference>
<dbReference type="Proteomes" id="UP001310594">
    <property type="component" value="Unassembled WGS sequence"/>
</dbReference>
<evidence type="ECO:0000313" key="3">
    <source>
        <dbReference type="Proteomes" id="UP001310594"/>
    </source>
</evidence>
<accession>A0AAN7WEM5</accession>
<dbReference type="EMBL" id="JAVRQU010000011">
    <property type="protein sequence ID" value="KAK5697340.1"/>
    <property type="molecule type" value="Genomic_DNA"/>
</dbReference>
<comment type="caution">
    <text evidence="2">The sequence shown here is derived from an EMBL/GenBank/DDBJ whole genome shotgun (WGS) entry which is preliminary data.</text>
</comment>
<sequence>MPTLRSVASRICFLCGVIIVKCYRLGLLKINEYTARRSVQARALFRYRPLTDPSKQIRLLKLEPVRGKADKISVSLSTWNLDTAPAYVAISYTWGSEKSTHRICVNDSRFYVRKNCLIALQECQSNAVTAYIWIDALCINQADSAEKSRQVAMMGTIFGQAVQTYISFGSWDIAGLDQRSNMAECRACFRAVVEDLDQLGTPDWERGDPPRPSKLAIRRQKSLSSYAFDELKAARYWTRLWVLQELFLSARVAFFYPGGAPIDLRCLVKSCQHPFPRGETKEQWEAFDRFRSEVVGDAWEYTQRSPLRSILQKLYPGLELMDAAAIARRSGQYKARWDVVVADFRECECEDPRDRIYGLLPFMQWSTGMLPLRPDYSKTRMELAVQLMGYCAFRDTWTVDFFLETREARLVLGALEVSHDEFRSSVTWHDSSASERMVFELL</sequence>